<evidence type="ECO:0000313" key="1">
    <source>
        <dbReference type="EMBL" id="CAG5131825.1"/>
    </source>
</evidence>
<dbReference type="AlphaFoldDB" id="A0A8S3ZW31"/>
<reference evidence="1" key="1">
    <citation type="submission" date="2021-04" db="EMBL/GenBank/DDBJ databases">
        <authorList>
            <consortium name="Molecular Ecology Group"/>
        </authorList>
    </citation>
    <scope>NUCLEOTIDE SEQUENCE</scope>
</reference>
<sequence length="1219" mass="133232">TVCFCRESVCFVDRQCVFVDSHVFCRQCVFVDRQCVFVDRQCVFVDRQCVFVDRHGFCRQTVFSCYAGVALFPGTSWCGPSGEFIENWGSNSLRKCACGAVNSCSSSCYCDGNQTAAMVTDSGRIMDKSNLPVIKIRFRQSQKDKGRLVLGPVVCSDYPMDIPRDCNEAKFKFKVTASGPMYIDPDGRGGSQPILVYCNFHSFAHLAITVIRPLREVLTLTTNDSEIVEYDVPLSFIQALIGLSKFCSQYVEFQCRNSGGASVNVTSSNQRLHYFPGADGVPDTCACGTTRSCENPGDKCNCGRTDGKDRKDFGYIIDKEHLPVVAVAADAGADGTRVFKVGVLQCSPEQFGIEPNCEKYRALGAKESHTYFIDADGDAGEKPFPVECQMLVKPPKGITIIHHNLETPFAVTPERVKPEYLRASPAQIRALMKRSTICTQSITFNCYRTSIPTFGDTITFIGGDEIHYSVLEFLTSCGPNRDQCKCSQGQRRSSDNGVINDMSKLPVYEMDFSAVQGSNTTRGRLQITLGPLACVDVFPTCAIMKQQLSGQKAVKGEAPIVNGDYTIDPAGTGGVDEMAVRCQFPTTIVDIENAIGGLVPNPDNLDTTTSACYDIKYKHSSGAIATPAQVLALVQKSGQCKQHIDLECLNAPVSQMVNYTTCDGKTQKGWFGSFGEDDKCACGVNGNCAGGRHAACNCDLTDNKMRSDSGSLIKSSPPVLQICLSVASVRDSTLTSPLLQFKVSEVRCDTDLGMERNCQYARQKLGPNVKAVQEMPTIINKEDPVLVDCVFNPNPPTGYMVLKTVNPVISYGNHSNSTVSVADGNSRIRVDYITHNFKAVVAAFIDYQYCTQTVSIFNASLEKLDLSGEWGFFNTDGHKLVDFEKRGETDKGYQNVKNEHGELFEKFGSPHVFIMTNKEELPVTRIVLSGSDLVVVAGDVVCVDLMKTCQQIMDKNSRSTGHSGGKFYTMDVDGPGDLEPLPVSCDFDDVNRNGVSEISLAGMWLTPVVVTNKRKPVTYPVTYTGATYQQMNAFGEQSLFCWQGVWLQNKFSAIASWRNPPAIYYSLFNNEPSRSFGTGSDISTPGCACSRTGTCVSGYACNSDSLGPMTSDQGVVTSKTHLPITSLIVGGQMRSNSLVKAKLTGLRCSSWSFDFPGDCSEANKLGQWFGFTSSYSGEFPLSPNPKAVDFFLAWCDFNWIPNTGVTVVKVADPVLHLTK</sequence>
<dbReference type="Proteomes" id="UP000678393">
    <property type="component" value="Unassembled WGS sequence"/>
</dbReference>
<dbReference type="OrthoDB" id="6059212at2759"/>
<feature type="non-terminal residue" evidence="1">
    <location>
        <position position="1"/>
    </location>
</feature>
<feature type="non-terminal residue" evidence="1">
    <location>
        <position position="1219"/>
    </location>
</feature>
<proteinExistence type="predicted"/>
<dbReference type="EMBL" id="CAJHNH020004890">
    <property type="protein sequence ID" value="CAG5131825.1"/>
    <property type="molecule type" value="Genomic_DNA"/>
</dbReference>
<name>A0A8S3ZW31_9EUPU</name>
<organism evidence="1 2">
    <name type="scientific">Candidula unifasciata</name>
    <dbReference type="NCBI Taxonomy" id="100452"/>
    <lineage>
        <taxon>Eukaryota</taxon>
        <taxon>Metazoa</taxon>
        <taxon>Spiralia</taxon>
        <taxon>Lophotrochozoa</taxon>
        <taxon>Mollusca</taxon>
        <taxon>Gastropoda</taxon>
        <taxon>Heterobranchia</taxon>
        <taxon>Euthyneura</taxon>
        <taxon>Panpulmonata</taxon>
        <taxon>Eupulmonata</taxon>
        <taxon>Stylommatophora</taxon>
        <taxon>Helicina</taxon>
        <taxon>Helicoidea</taxon>
        <taxon>Geomitridae</taxon>
        <taxon>Candidula</taxon>
    </lineage>
</organism>
<accession>A0A8S3ZW31</accession>
<evidence type="ECO:0000313" key="2">
    <source>
        <dbReference type="Proteomes" id="UP000678393"/>
    </source>
</evidence>
<comment type="caution">
    <text evidence="1">The sequence shown here is derived from an EMBL/GenBank/DDBJ whole genome shotgun (WGS) entry which is preliminary data.</text>
</comment>
<keyword evidence="2" id="KW-1185">Reference proteome</keyword>
<protein>
    <submittedName>
        <fullName evidence="1">Uncharacterized protein</fullName>
    </submittedName>
</protein>
<gene>
    <name evidence="1" type="ORF">CUNI_LOCUS17383</name>
</gene>
<dbReference type="Gene3D" id="2.60.120.1000">
    <property type="match status" value="4"/>
</dbReference>